<proteinExistence type="predicted"/>
<protein>
    <recommendedName>
        <fullName evidence="3">Phage tail protein</fullName>
    </recommendedName>
</protein>
<evidence type="ECO:0000313" key="1">
    <source>
        <dbReference type="EMBL" id="MBJ7543248.1"/>
    </source>
</evidence>
<dbReference type="EMBL" id="JAEMUK010000012">
    <property type="protein sequence ID" value="MBJ7543248.1"/>
    <property type="molecule type" value="Genomic_DNA"/>
</dbReference>
<accession>A0A8I1GEU5</accession>
<evidence type="ECO:0000313" key="2">
    <source>
        <dbReference type="Proteomes" id="UP000623250"/>
    </source>
</evidence>
<keyword evidence="2" id="KW-1185">Reference proteome</keyword>
<reference evidence="1 2" key="1">
    <citation type="submission" date="2020-12" db="EMBL/GenBank/DDBJ databases">
        <title>Revised draft genomes of Rhodomicrobium vannielii ATCC 17100 and Rhodomicrobium udaipurense JA643.</title>
        <authorList>
            <person name="Conners E.M."/>
            <person name="Davenport E.J."/>
            <person name="Bose A."/>
        </authorList>
    </citation>
    <scope>NUCLEOTIDE SEQUENCE [LARGE SCALE GENOMIC DNA]</scope>
    <source>
        <strain evidence="1 2">JA643</strain>
    </source>
</reference>
<dbReference type="AlphaFoldDB" id="A0A8I1GEU5"/>
<comment type="caution">
    <text evidence="1">The sequence shown here is derived from an EMBL/GenBank/DDBJ whole genome shotgun (WGS) entry which is preliminary data.</text>
</comment>
<dbReference type="Proteomes" id="UP000623250">
    <property type="component" value="Unassembled WGS sequence"/>
</dbReference>
<dbReference type="RefSeq" id="WP_052037475.1">
    <property type="nucleotide sequence ID" value="NZ_JAEMUK010000012.1"/>
</dbReference>
<sequence>MARGTIRIAASQPGMATVIATVSMLSDPKMRKALARAVNHSTGKTLTQVRRALVKQTGHKYGVIKAATAQWSASEATLQARIDARGKYARLKEFGAKQTGAGVVAAPWAKSTLFKGTFIAPRGKFAGNVYKRVRRTDGSVIRVGKNRSWLPIRPLYGPAIPKEIVKDASEAAFQRTVAAELPKRTAHELKRLLKL</sequence>
<organism evidence="1 2">
    <name type="scientific">Rhodomicrobium udaipurense</name>
    <dbReference type="NCBI Taxonomy" id="1202716"/>
    <lineage>
        <taxon>Bacteria</taxon>
        <taxon>Pseudomonadati</taxon>
        <taxon>Pseudomonadota</taxon>
        <taxon>Alphaproteobacteria</taxon>
        <taxon>Hyphomicrobiales</taxon>
        <taxon>Hyphomicrobiaceae</taxon>
        <taxon>Rhodomicrobium</taxon>
    </lineage>
</organism>
<evidence type="ECO:0008006" key="3">
    <source>
        <dbReference type="Google" id="ProtNLM"/>
    </source>
</evidence>
<gene>
    <name evidence="1" type="ORF">JDN41_06735</name>
</gene>
<name>A0A8I1GEU5_9HYPH</name>